<reference evidence="2 3" key="1">
    <citation type="submission" date="2016-02" db="EMBL/GenBank/DDBJ databases">
        <title>Genome analysis of coral dinoflagellate symbionts highlights evolutionary adaptations to a symbiotic lifestyle.</title>
        <authorList>
            <person name="Aranda M."/>
            <person name="Li Y."/>
            <person name="Liew Y.J."/>
            <person name="Baumgarten S."/>
            <person name="Simakov O."/>
            <person name="Wilson M."/>
            <person name="Piel J."/>
            <person name="Ashoor H."/>
            <person name="Bougouffa S."/>
            <person name="Bajic V.B."/>
            <person name="Ryu T."/>
            <person name="Ravasi T."/>
            <person name="Bayer T."/>
            <person name="Micklem G."/>
            <person name="Kim H."/>
            <person name="Bhak J."/>
            <person name="Lajeunesse T.C."/>
            <person name="Voolstra C.R."/>
        </authorList>
    </citation>
    <scope>NUCLEOTIDE SEQUENCE [LARGE SCALE GENOMIC DNA]</scope>
    <source>
        <strain evidence="2 3">CCMP2467</strain>
    </source>
</reference>
<accession>A0A1Q9DUA5</accession>
<feature type="transmembrane region" description="Helical" evidence="1">
    <location>
        <begin position="510"/>
        <end position="527"/>
    </location>
</feature>
<dbReference type="Proteomes" id="UP000186817">
    <property type="component" value="Unassembled WGS sequence"/>
</dbReference>
<dbReference type="EMBL" id="LSRX01000387">
    <property type="protein sequence ID" value="OLP98754.1"/>
    <property type="molecule type" value="Genomic_DNA"/>
</dbReference>
<feature type="transmembrane region" description="Helical" evidence="1">
    <location>
        <begin position="401"/>
        <end position="419"/>
    </location>
</feature>
<comment type="caution">
    <text evidence="2">The sequence shown here is derived from an EMBL/GenBank/DDBJ whole genome shotgun (WGS) entry which is preliminary data.</text>
</comment>
<keyword evidence="1" id="KW-0472">Membrane</keyword>
<dbReference type="AlphaFoldDB" id="A0A1Q9DUA5"/>
<feature type="transmembrane region" description="Helical" evidence="1">
    <location>
        <begin position="469"/>
        <end position="490"/>
    </location>
</feature>
<name>A0A1Q9DUA5_SYMMI</name>
<proteinExistence type="predicted"/>
<dbReference type="OrthoDB" id="424343at2759"/>
<organism evidence="2 3">
    <name type="scientific">Symbiodinium microadriaticum</name>
    <name type="common">Dinoflagellate</name>
    <name type="synonym">Zooxanthella microadriatica</name>
    <dbReference type="NCBI Taxonomy" id="2951"/>
    <lineage>
        <taxon>Eukaryota</taxon>
        <taxon>Sar</taxon>
        <taxon>Alveolata</taxon>
        <taxon>Dinophyceae</taxon>
        <taxon>Suessiales</taxon>
        <taxon>Symbiodiniaceae</taxon>
        <taxon>Symbiodinium</taxon>
    </lineage>
</organism>
<feature type="transmembrane region" description="Helical" evidence="1">
    <location>
        <begin position="439"/>
        <end position="457"/>
    </location>
</feature>
<feature type="transmembrane region" description="Helical" evidence="1">
    <location>
        <begin position="141"/>
        <end position="163"/>
    </location>
</feature>
<feature type="transmembrane region" description="Helical" evidence="1">
    <location>
        <begin position="298"/>
        <end position="321"/>
    </location>
</feature>
<feature type="transmembrane region" description="Helical" evidence="1">
    <location>
        <begin position="175"/>
        <end position="192"/>
    </location>
</feature>
<evidence type="ECO:0000256" key="1">
    <source>
        <dbReference type="SAM" id="Phobius"/>
    </source>
</evidence>
<feature type="transmembrane region" description="Helical" evidence="1">
    <location>
        <begin position="265"/>
        <end position="292"/>
    </location>
</feature>
<sequence length="531" mass="59085">MYKSGLDVCIGVPSEFPERGVTASATSSNGWDKIGVDVAEAETSSNGSGALPSMEWAADHVAEGTIQFLVSMQATKPEILRGIMVHRFLQHAPLIWARRTGLDTLHGLSEVTTTLDEFWSHSWQVKAYLKYINILHRHNSFSAFVVGTLCAFAAWALCVAGILPDGPAWVMTSRFWSTPAGLVGYYLTLFMWRRQKKAFLDIACINQTDDLIKAEGLVSMGAFLKRSETLFVLWDVTYVSRLWCLFELAAFLHSKGLGTDAEKHLVICPVFVGPALVLGQLGLAAMTVTFSISQLEFIPWGLVLISALAFPFFMLLAYVVLAHCRSIEMVQDQVRNFTIENSLSFCCSCGHVHPQTGSVMLCDRSIIVRCIAAWFESVQEFETIVRGKVLKLLVHQLANQVFSYWRIVQACCPLLWFYLDLPSVHDARETLKVAAIASTYSFMLMPAAALICLRLAYRMRKLFHGRCRKLLFCIGLVAAGALLFAVGWAFDFFLETLSVLHFGTDLPGNFAFLVIAGVVNLLLWYGLPDET</sequence>
<keyword evidence="3" id="KW-1185">Reference proteome</keyword>
<evidence type="ECO:0000313" key="3">
    <source>
        <dbReference type="Proteomes" id="UP000186817"/>
    </source>
</evidence>
<evidence type="ECO:0000313" key="2">
    <source>
        <dbReference type="EMBL" id="OLP98754.1"/>
    </source>
</evidence>
<evidence type="ECO:0008006" key="4">
    <source>
        <dbReference type="Google" id="ProtNLM"/>
    </source>
</evidence>
<protein>
    <recommendedName>
        <fullName evidence="4">Transmembrane protein</fullName>
    </recommendedName>
</protein>
<gene>
    <name evidence="2" type="ORF">AK812_SmicGene18763</name>
</gene>
<keyword evidence="1" id="KW-1133">Transmembrane helix</keyword>
<keyword evidence="1" id="KW-0812">Transmembrane</keyword>